<evidence type="ECO:0000256" key="4">
    <source>
        <dbReference type="ARBA" id="ARBA00022777"/>
    </source>
</evidence>
<dbReference type="EMBL" id="AGSI01000001">
    <property type="protein sequence ID" value="EIE27135.1"/>
    <property type="molecule type" value="Genomic_DNA"/>
</dbReference>
<accession>I0Z916</accession>
<dbReference type="GO" id="GO:0005634">
    <property type="term" value="C:nucleus"/>
    <property type="evidence" value="ECO:0007669"/>
    <property type="project" value="TreeGrafter"/>
</dbReference>
<dbReference type="OrthoDB" id="272370at2759"/>
<dbReference type="STRING" id="574566.I0Z916"/>
<dbReference type="AlphaFoldDB" id="I0Z916"/>
<dbReference type="GO" id="GO:0005524">
    <property type="term" value="F:ATP binding"/>
    <property type="evidence" value="ECO:0007669"/>
    <property type="project" value="UniProtKB-KW"/>
</dbReference>
<comment type="function">
    <text evidence="6">Phosphorylates Ins(1,3,4,5,6)P5 at position 2 to form Ins(1,2,3,4,5,6)P6 (InsP6 or phytate).</text>
</comment>
<organism evidence="8 9">
    <name type="scientific">Coccomyxa subellipsoidea (strain C-169)</name>
    <name type="common">Green microalga</name>
    <dbReference type="NCBI Taxonomy" id="574566"/>
    <lineage>
        <taxon>Eukaryota</taxon>
        <taxon>Viridiplantae</taxon>
        <taxon>Chlorophyta</taxon>
        <taxon>core chlorophytes</taxon>
        <taxon>Trebouxiophyceae</taxon>
        <taxon>Trebouxiophyceae incertae sedis</taxon>
        <taxon>Coccomyxaceae</taxon>
        <taxon>Coccomyxa</taxon>
        <taxon>Coccomyxa subellipsoidea</taxon>
    </lineage>
</organism>
<gene>
    <name evidence="8" type="ORF">COCSUDRAFT_55159</name>
</gene>
<dbReference type="PANTHER" id="PTHR14456">
    <property type="entry name" value="INOSITOL POLYPHOSPHATE KINASE 1"/>
    <property type="match status" value="1"/>
</dbReference>
<keyword evidence="5 6" id="KW-0067">ATP-binding</keyword>
<sequence length="331" mass="35328">MRTALIALFEEQQNNLRLFAGGAPVQLPQDGSLPSGPKLQQFGGVLGLIDLLCIILLREGVLDRILAVQKMDVHDIEGIHPLLATLLHREAEPQLSHDAQDCCQNAPTANSGNPLPEEARQESASGLHAPGYRTETEESQQEPHSEPAAGARAQLTSSVGSDQVSGEQAHAGMPAGHNGPVEDTRSAELARLLSADWPTACAALRDYLTAATAKDCSLMITLAPLQPAPRPQQERSRRAEPSLGAAMDVASTSGERLIGGGSGRKSGGQLYAVQEDPDVGSVVQDSESGRWFRYKVAVVDLDLKPLSKVEQHFALDQKILECALRTGKFAT</sequence>
<evidence type="ECO:0000256" key="3">
    <source>
        <dbReference type="ARBA" id="ARBA00022741"/>
    </source>
</evidence>
<dbReference type="RefSeq" id="XP_005651679.1">
    <property type="nucleotide sequence ID" value="XM_005651622.1"/>
</dbReference>
<dbReference type="KEGG" id="csl:COCSUDRAFT_55159"/>
<dbReference type="EC" id="2.7.1.158" evidence="1 6"/>
<keyword evidence="4 6" id="KW-0418">Kinase</keyword>
<keyword evidence="9" id="KW-1185">Reference proteome</keyword>
<evidence type="ECO:0000256" key="2">
    <source>
        <dbReference type="ARBA" id="ARBA00022679"/>
    </source>
</evidence>
<dbReference type="Proteomes" id="UP000007264">
    <property type="component" value="Unassembled WGS sequence"/>
</dbReference>
<dbReference type="GeneID" id="17045150"/>
<comment type="catalytic activity">
    <reaction evidence="6">
        <text>1D-myo-inositol 1,3,4,5,6-pentakisphosphate + ATP = 1D-myo-inositol hexakisphosphate + ADP + H(+)</text>
        <dbReference type="Rhea" id="RHEA:20313"/>
        <dbReference type="ChEBI" id="CHEBI:15378"/>
        <dbReference type="ChEBI" id="CHEBI:30616"/>
        <dbReference type="ChEBI" id="CHEBI:57733"/>
        <dbReference type="ChEBI" id="CHEBI:58130"/>
        <dbReference type="ChEBI" id="CHEBI:456216"/>
        <dbReference type="EC" id="2.7.1.158"/>
    </reaction>
</comment>
<dbReference type="GO" id="GO:0035299">
    <property type="term" value="F:inositol-1,3,4,5,6-pentakisphosphate 2-kinase activity"/>
    <property type="evidence" value="ECO:0007669"/>
    <property type="project" value="UniProtKB-EC"/>
</dbReference>
<dbReference type="Pfam" id="PF06090">
    <property type="entry name" value="Ins_P5_2-kin"/>
    <property type="match status" value="1"/>
</dbReference>
<evidence type="ECO:0000313" key="8">
    <source>
        <dbReference type="EMBL" id="EIE27135.1"/>
    </source>
</evidence>
<dbReference type="PANTHER" id="PTHR14456:SF2">
    <property type="entry name" value="INOSITOL-PENTAKISPHOSPHATE 2-KINASE"/>
    <property type="match status" value="1"/>
</dbReference>
<comment type="caution">
    <text evidence="8">The sequence shown here is derived from an EMBL/GenBank/DDBJ whole genome shotgun (WGS) entry which is preliminary data.</text>
</comment>
<keyword evidence="3 6" id="KW-0547">Nucleotide-binding</keyword>
<name>I0Z916_COCSC</name>
<proteinExistence type="predicted"/>
<evidence type="ECO:0000313" key="9">
    <source>
        <dbReference type="Proteomes" id="UP000007264"/>
    </source>
</evidence>
<evidence type="ECO:0000256" key="1">
    <source>
        <dbReference type="ARBA" id="ARBA00012023"/>
    </source>
</evidence>
<protein>
    <recommendedName>
        <fullName evidence="1 6">Inositol-pentakisphosphate 2-kinase</fullName>
        <ecNumber evidence="1 6">2.7.1.158</ecNumber>
    </recommendedName>
</protein>
<comment type="domain">
    <text evidence="6">The EXKPK motif is conserved in inositol-pentakisphosphate 2-kinases of both family 1 and 2.</text>
</comment>
<feature type="region of interest" description="Disordered" evidence="7">
    <location>
        <begin position="97"/>
        <end position="182"/>
    </location>
</feature>
<keyword evidence="2 6" id="KW-0808">Transferase</keyword>
<feature type="compositionally biased region" description="Polar residues" evidence="7">
    <location>
        <begin position="102"/>
        <end position="113"/>
    </location>
</feature>
<evidence type="ECO:0000256" key="5">
    <source>
        <dbReference type="ARBA" id="ARBA00022840"/>
    </source>
</evidence>
<evidence type="ECO:0000256" key="6">
    <source>
        <dbReference type="RuleBase" id="RU364126"/>
    </source>
</evidence>
<dbReference type="GO" id="GO:0032958">
    <property type="term" value="P:inositol phosphate biosynthetic process"/>
    <property type="evidence" value="ECO:0007669"/>
    <property type="project" value="TreeGrafter"/>
</dbReference>
<reference evidence="8 9" key="1">
    <citation type="journal article" date="2012" name="Genome Biol.">
        <title>The genome of the polar eukaryotic microalga coccomyxa subellipsoidea reveals traits of cold adaptation.</title>
        <authorList>
            <person name="Blanc G."/>
            <person name="Agarkova I."/>
            <person name="Grimwood J."/>
            <person name="Kuo A."/>
            <person name="Brueggeman A."/>
            <person name="Dunigan D."/>
            <person name="Gurnon J."/>
            <person name="Ladunga I."/>
            <person name="Lindquist E."/>
            <person name="Lucas S."/>
            <person name="Pangilinan J."/>
            <person name="Proschold T."/>
            <person name="Salamov A."/>
            <person name="Schmutz J."/>
            <person name="Weeks D."/>
            <person name="Yamada T."/>
            <person name="Claverie J.M."/>
            <person name="Grigoriev I."/>
            <person name="Van Etten J."/>
            <person name="Lomsadze A."/>
            <person name="Borodovsky M."/>
        </authorList>
    </citation>
    <scope>NUCLEOTIDE SEQUENCE [LARGE SCALE GENOMIC DNA]</scope>
    <source>
        <strain evidence="8 9">C-169</strain>
    </source>
</reference>
<evidence type="ECO:0000256" key="7">
    <source>
        <dbReference type="SAM" id="MobiDB-lite"/>
    </source>
</evidence>
<feature type="compositionally biased region" description="Polar residues" evidence="7">
    <location>
        <begin position="154"/>
        <end position="166"/>
    </location>
</feature>
<dbReference type="InterPro" id="IPR009286">
    <property type="entry name" value="Ins_P5_2-kin"/>
</dbReference>